<dbReference type="GO" id="GO:0016413">
    <property type="term" value="F:O-acetyltransferase activity"/>
    <property type="evidence" value="ECO:0007669"/>
    <property type="project" value="TreeGrafter"/>
</dbReference>
<evidence type="ECO:0000256" key="3">
    <source>
        <dbReference type="ARBA" id="ARBA00022475"/>
    </source>
</evidence>
<dbReference type="Pfam" id="PF01757">
    <property type="entry name" value="Acyl_transf_3"/>
    <property type="match status" value="1"/>
</dbReference>
<name>A0A329UKM9_9FIRM</name>
<evidence type="ECO:0000259" key="8">
    <source>
        <dbReference type="Pfam" id="PF01757"/>
    </source>
</evidence>
<dbReference type="Proteomes" id="UP000250429">
    <property type="component" value="Unassembled WGS sequence"/>
</dbReference>
<comment type="similarity">
    <text evidence="2">Belongs to the acyltransferase 3 family.</text>
</comment>
<feature type="transmembrane region" description="Helical" evidence="7">
    <location>
        <begin position="46"/>
        <end position="72"/>
    </location>
</feature>
<evidence type="ECO:0000313" key="10">
    <source>
        <dbReference type="Proteomes" id="UP000250429"/>
    </source>
</evidence>
<dbReference type="AlphaFoldDB" id="A0A329UKM9"/>
<dbReference type="EMBL" id="PRLC01000001">
    <property type="protein sequence ID" value="RAW63442.1"/>
    <property type="molecule type" value="Genomic_DNA"/>
</dbReference>
<dbReference type="GO" id="GO:0009246">
    <property type="term" value="P:enterobacterial common antigen biosynthetic process"/>
    <property type="evidence" value="ECO:0007669"/>
    <property type="project" value="TreeGrafter"/>
</dbReference>
<feature type="domain" description="Acyltransferase 3" evidence="8">
    <location>
        <begin position="16"/>
        <end position="191"/>
    </location>
</feature>
<accession>A0A329UKM9</accession>
<evidence type="ECO:0000256" key="4">
    <source>
        <dbReference type="ARBA" id="ARBA00022692"/>
    </source>
</evidence>
<evidence type="ECO:0000313" key="9">
    <source>
        <dbReference type="EMBL" id="RAW63442.1"/>
    </source>
</evidence>
<comment type="subcellular location">
    <subcellularLocation>
        <location evidence="1">Cell membrane</location>
        <topology evidence="1">Multi-pass membrane protein</topology>
    </subcellularLocation>
</comment>
<comment type="caution">
    <text evidence="9">The sequence shown here is derived from an EMBL/GenBank/DDBJ whole genome shotgun (WGS) entry which is preliminary data.</text>
</comment>
<feature type="transmembrane region" description="Helical" evidence="7">
    <location>
        <begin position="165"/>
        <end position="186"/>
    </location>
</feature>
<keyword evidence="5 7" id="KW-1133">Transmembrane helix</keyword>
<keyword evidence="6 7" id="KW-0472">Membrane</keyword>
<feature type="transmembrane region" description="Helical" evidence="7">
    <location>
        <begin position="93"/>
        <end position="114"/>
    </location>
</feature>
<feature type="transmembrane region" description="Helical" evidence="7">
    <location>
        <begin position="21"/>
        <end position="40"/>
    </location>
</feature>
<evidence type="ECO:0000256" key="1">
    <source>
        <dbReference type="ARBA" id="ARBA00004651"/>
    </source>
</evidence>
<sequence>MDMIEQKANVAQYNPTIDVMNIAACIAVVALHVNGGIWGFTRNLNWAIMLITECVCYWAVPVFFMITGATLLDYRLRYSTKVFFQKRFTKTGIPFVFWSIVSIFWAVYISHYLPPDVLSNLGVFLDAIVNTKGMSIYWFFPPLFALYLVIPVFSQISEDKRKNTFLYGSAIAFIICSCLPLLLSFLKVSFNMPVIGGGDTADIFSSAIT</sequence>
<dbReference type="PANTHER" id="PTHR40074">
    <property type="entry name" value="O-ACETYLTRANSFERASE WECH"/>
    <property type="match status" value="1"/>
</dbReference>
<protein>
    <recommendedName>
        <fullName evidence="8">Acyltransferase 3 domain-containing protein</fullName>
    </recommendedName>
</protein>
<feature type="transmembrane region" description="Helical" evidence="7">
    <location>
        <begin position="134"/>
        <end position="153"/>
    </location>
</feature>
<reference evidence="9 10" key="1">
    <citation type="submission" date="2018-02" db="EMBL/GenBank/DDBJ databases">
        <title>Complete genome sequencing of Faecalibacterium prausnitzii strains isolated from the human gut.</title>
        <authorList>
            <person name="Fitzgerald B.C."/>
            <person name="Shkoporov A.N."/>
            <person name="Ross P.R."/>
            <person name="Hill C."/>
        </authorList>
    </citation>
    <scope>NUCLEOTIDE SEQUENCE [LARGE SCALE GENOMIC DNA]</scope>
    <source>
        <strain evidence="9 10">APC922/41-1</strain>
    </source>
</reference>
<evidence type="ECO:0000256" key="2">
    <source>
        <dbReference type="ARBA" id="ARBA00007400"/>
    </source>
</evidence>
<dbReference type="GO" id="GO:0005886">
    <property type="term" value="C:plasma membrane"/>
    <property type="evidence" value="ECO:0007669"/>
    <property type="project" value="UniProtKB-SubCell"/>
</dbReference>
<dbReference type="InterPro" id="IPR002656">
    <property type="entry name" value="Acyl_transf_3_dom"/>
</dbReference>
<keyword evidence="3" id="KW-1003">Cell membrane</keyword>
<evidence type="ECO:0000256" key="6">
    <source>
        <dbReference type="ARBA" id="ARBA00023136"/>
    </source>
</evidence>
<keyword evidence="10" id="KW-1185">Reference proteome</keyword>
<evidence type="ECO:0000256" key="5">
    <source>
        <dbReference type="ARBA" id="ARBA00022989"/>
    </source>
</evidence>
<dbReference type="PANTHER" id="PTHR40074:SF2">
    <property type="entry name" value="O-ACETYLTRANSFERASE WECH"/>
    <property type="match status" value="1"/>
</dbReference>
<evidence type="ECO:0000256" key="7">
    <source>
        <dbReference type="SAM" id="Phobius"/>
    </source>
</evidence>
<organism evidence="9 10">
    <name type="scientific">Faecalibacterium hattorii</name>
    <dbReference type="NCBI Taxonomy" id="2935520"/>
    <lineage>
        <taxon>Bacteria</taxon>
        <taxon>Bacillati</taxon>
        <taxon>Bacillota</taxon>
        <taxon>Clostridia</taxon>
        <taxon>Eubacteriales</taxon>
        <taxon>Oscillospiraceae</taxon>
        <taxon>Faecalibacterium</taxon>
    </lineage>
</organism>
<keyword evidence="4 7" id="KW-0812">Transmembrane</keyword>
<gene>
    <name evidence="9" type="ORF">C4N23_00035</name>
</gene>
<proteinExistence type="inferred from homology"/>